<organism evidence="1 2">
    <name type="scientific">Pedobacter nutrimenti</name>
    <dbReference type="NCBI Taxonomy" id="1241337"/>
    <lineage>
        <taxon>Bacteria</taxon>
        <taxon>Pseudomonadati</taxon>
        <taxon>Bacteroidota</taxon>
        <taxon>Sphingobacteriia</taxon>
        <taxon>Sphingobacteriales</taxon>
        <taxon>Sphingobacteriaceae</taxon>
        <taxon>Pedobacter</taxon>
    </lineage>
</organism>
<protein>
    <submittedName>
        <fullName evidence="1">Uncharacterized protein DUF2480</fullName>
    </submittedName>
</protein>
<dbReference type="EMBL" id="QKLU01000009">
    <property type="protein sequence ID" value="PYF69925.1"/>
    <property type="molecule type" value="Genomic_DNA"/>
</dbReference>
<sequence length="167" mass="19713">MEEIKNRVKLSGILTLDLMQYKPTKDQYLTFDLVPFLFHEYLLQEKNFRAEMLAIDWSRYSNKEVILCCSNDAIVPYWAYVYVASLLSLYTDTVLYADQRDHQELLWAERIKKINYTFFKDKKVVLKASSMVPPDLFVLVTSHLMQQVQSLMWGEAGAPVMIYKRNH</sequence>
<gene>
    <name evidence="1" type="ORF">B0O44_10914</name>
</gene>
<keyword evidence="2" id="KW-1185">Reference proteome</keyword>
<dbReference type="OrthoDB" id="758966at2"/>
<proteinExistence type="predicted"/>
<comment type="caution">
    <text evidence="1">The sequence shown here is derived from an EMBL/GenBank/DDBJ whole genome shotgun (WGS) entry which is preliminary data.</text>
</comment>
<dbReference type="Proteomes" id="UP000248198">
    <property type="component" value="Unassembled WGS sequence"/>
</dbReference>
<evidence type="ECO:0000313" key="2">
    <source>
        <dbReference type="Proteomes" id="UP000248198"/>
    </source>
</evidence>
<accession>A0A318U8Q0</accession>
<dbReference type="InterPro" id="IPR018914">
    <property type="entry name" value="DUF2480"/>
</dbReference>
<dbReference type="AlphaFoldDB" id="A0A318U8Q0"/>
<evidence type="ECO:0000313" key="1">
    <source>
        <dbReference type="EMBL" id="PYF69925.1"/>
    </source>
</evidence>
<dbReference type="Pfam" id="PF10652">
    <property type="entry name" value="DUF2480"/>
    <property type="match status" value="1"/>
</dbReference>
<name>A0A318U8Q0_9SPHI</name>
<dbReference type="RefSeq" id="WP_110834113.1">
    <property type="nucleotide sequence ID" value="NZ_QKLU01000009.1"/>
</dbReference>
<reference evidence="1 2" key="1">
    <citation type="submission" date="2018-06" db="EMBL/GenBank/DDBJ databases">
        <title>Genomic Encyclopedia of Archaeal and Bacterial Type Strains, Phase II (KMG-II): from individual species to whole genera.</title>
        <authorList>
            <person name="Goeker M."/>
        </authorList>
    </citation>
    <scope>NUCLEOTIDE SEQUENCE [LARGE SCALE GENOMIC DNA]</scope>
    <source>
        <strain evidence="1 2">DSM 27372</strain>
    </source>
</reference>